<comment type="similarity">
    <text evidence="2">Belongs to the kinesin light chain family.</text>
</comment>
<dbReference type="Pfam" id="PF13424">
    <property type="entry name" value="TPR_12"/>
    <property type="match status" value="1"/>
</dbReference>
<dbReference type="GO" id="GO:0005871">
    <property type="term" value="C:kinesin complex"/>
    <property type="evidence" value="ECO:0007669"/>
    <property type="project" value="InterPro"/>
</dbReference>
<feature type="compositionally biased region" description="Basic and acidic residues" evidence="10">
    <location>
        <begin position="1"/>
        <end position="18"/>
    </location>
</feature>
<evidence type="ECO:0000256" key="3">
    <source>
        <dbReference type="ARBA" id="ARBA00022490"/>
    </source>
</evidence>
<accession>A0A194XVV1</accession>
<dbReference type="KEGG" id="psco:LY89DRAFT_537851"/>
<evidence type="ECO:0000256" key="8">
    <source>
        <dbReference type="ARBA" id="ARBA00023175"/>
    </source>
</evidence>
<dbReference type="PANTHER" id="PTHR45783">
    <property type="entry name" value="KINESIN LIGHT CHAIN"/>
    <property type="match status" value="1"/>
</dbReference>
<name>A0A194XVV1_MOLSC</name>
<dbReference type="GO" id="GO:0007018">
    <property type="term" value="P:microtubule-based movement"/>
    <property type="evidence" value="ECO:0007669"/>
    <property type="project" value="TreeGrafter"/>
</dbReference>
<evidence type="ECO:0000313" key="11">
    <source>
        <dbReference type="EMBL" id="KUJ24266.1"/>
    </source>
</evidence>
<keyword evidence="4" id="KW-0493">Microtubule</keyword>
<proteinExistence type="inferred from homology"/>
<feature type="region of interest" description="Disordered" evidence="10">
    <location>
        <begin position="1"/>
        <end position="24"/>
    </location>
</feature>
<dbReference type="OrthoDB" id="539810at2759"/>
<protein>
    <recommendedName>
        <fullName evidence="13">Kinesin light chain</fullName>
    </recommendedName>
</protein>
<dbReference type="RefSeq" id="XP_018078621.1">
    <property type="nucleotide sequence ID" value="XM_018208121.1"/>
</dbReference>
<dbReference type="STRING" id="149040.A0A194XVV1"/>
<dbReference type="AlphaFoldDB" id="A0A194XVV1"/>
<evidence type="ECO:0000256" key="6">
    <source>
        <dbReference type="ARBA" id="ARBA00022803"/>
    </source>
</evidence>
<gene>
    <name evidence="11" type="ORF">LY89DRAFT_537851</name>
</gene>
<dbReference type="InterPro" id="IPR019734">
    <property type="entry name" value="TPR_rpt"/>
</dbReference>
<keyword evidence="3" id="KW-0963">Cytoplasm</keyword>
<dbReference type="GO" id="GO:0019894">
    <property type="term" value="F:kinesin binding"/>
    <property type="evidence" value="ECO:0007669"/>
    <property type="project" value="TreeGrafter"/>
</dbReference>
<dbReference type="Gene3D" id="1.25.40.10">
    <property type="entry name" value="Tetratricopeptide repeat domain"/>
    <property type="match status" value="1"/>
</dbReference>
<dbReference type="Proteomes" id="UP000070700">
    <property type="component" value="Unassembled WGS sequence"/>
</dbReference>
<evidence type="ECO:0000256" key="10">
    <source>
        <dbReference type="SAM" id="MobiDB-lite"/>
    </source>
</evidence>
<dbReference type="PANTHER" id="PTHR45783:SF3">
    <property type="entry name" value="KINESIN LIGHT CHAIN"/>
    <property type="match status" value="1"/>
</dbReference>
<keyword evidence="9" id="KW-0206">Cytoskeleton</keyword>
<dbReference type="SUPFAM" id="SSF48452">
    <property type="entry name" value="TPR-like"/>
    <property type="match status" value="1"/>
</dbReference>
<sequence length="152" mass="17409">KEAEESLKEELSRSEKDNGLSSGSTLELINQLAQHYVEFEEYSKAEQLYKRAFVATQDHQGPLHLKTAAILQRIADVEKEQGHYAEASECLSRVEAIQNAVLPPGDPQTLSTRASIAILYDKQKQWQQAEGLYKRVISEREKYLDKYHEDML</sequence>
<dbReference type="EMBL" id="KQ947404">
    <property type="protein sequence ID" value="KUJ24266.1"/>
    <property type="molecule type" value="Genomic_DNA"/>
</dbReference>
<keyword evidence="12" id="KW-1185">Reference proteome</keyword>
<evidence type="ECO:0000256" key="1">
    <source>
        <dbReference type="ARBA" id="ARBA00004245"/>
    </source>
</evidence>
<evidence type="ECO:0000256" key="5">
    <source>
        <dbReference type="ARBA" id="ARBA00022737"/>
    </source>
</evidence>
<evidence type="ECO:0000313" key="12">
    <source>
        <dbReference type="Proteomes" id="UP000070700"/>
    </source>
</evidence>
<evidence type="ECO:0000256" key="7">
    <source>
        <dbReference type="ARBA" id="ARBA00023054"/>
    </source>
</evidence>
<dbReference type="InterPro" id="IPR011990">
    <property type="entry name" value="TPR-like_helical_dom_sf"/>
</dbReference>
<dbReference type="InterPro" id="IPR002151">
    <property type="entry name" value="Kinesin_light"/>
</dbReference>
<dbReference type="GeneID" id="28817847"/>
<feature type="non-terminal residue" evidence="11">
    <location>
        <position position="152"/>
    </location>
</feature>
<dbReference type="GO" id="GO:0005874">
    <property type="term" value="C:microtubule"/>
    <property type="evidence" value="ECO:0007669"/>
    <property type="project" value="UniProtKB-KW"/>
</dbReference>
<dbReference type="SMART" id="SM00028">
    <property type="entry name" value="TPR"/>
    <property type="match status" value="3"/>
</dbReference>
<evidence type="ECO:0000256" key="9">
    <source>
        <dbReference type="ARBA" id="ARBA00023212"/>
    </source>
</evidence>
<evidence type="ECO:0000256" key="2">
    <source>
        <dbReference type="ARBA" id="ARBA00009622"/>
    </source>
</evidence>
<organism evidence="11 12">
    <name type="scientific">Mollisia scopiformis</name>
    <name type="common">Conifer needle endophyte fungus</name>
    <name type="synonym">Phialocephala scopiformis</name>
    <dbReference type="NCBI Taxonomy" id="149040"/>
    <lineage>
        <taxon>Eukaryota</taxon>
        <taxon>Fungi</taxon>
        <taxon>Dikarya</taxon>
        <taxon>Ascomycota</taxon>
        <taxon>Pezizomycotina</taxon>
        <taxon>Leotiomycetes</taxon>
        <taxon>Helotiales</taxon>
        <taxon>Mollisiaceae</taxon>
        <taxon>Mollisia</taxon>
    </lineage>
</organism>
<keyword evidence="5" id="KW-0677">Repeat</keyword>
<evidence type="ECO:0000256" key="4">
    <source>
        <dbReference type="ARBA" id="ARBA00022701"/>
    </source>
</evidence>
<evidence type="ECO:0008006" key="13">
    <source>
        <dbReference type="Google" id="ProtNLM"/>
    </source>
</evidence>
<keyword evidence="7" id="KW-0175">Coiled coil</keyword>
<dbReference type="InParanoid" id="A0A194XVV1"/>
<feature type="non-terminal residue" evidence="11">
    <location>
        <position position="1"/>
    </location>
</feature>
<reference evidence="11 12" key="1">
    <citation type="submission" date="2015-10" db="EMBL/GenBank/DDBJ databases">
        <title>Full genome of DAOMC 229536 Phialocephala scopiformis, a fungal endophyte of spruce producing the potent anti-insectan compound rugulosin.</title>
        <authorList>
            <consortium name="DOE Joint Genome Institute"/>
            <person name="Walker A.K."/>
            <person name="Frasz S.L."/>
            <person name="Seifert K.A."/>
            <person name="Miller J.D."/>
            <person name="Mondo S.J."/>
            <person name="Labutti K."/>
            <person name="Lipzen A."/>
            <person name="Dockter R."/>
            <person name="Kennedy M."/>
            <person name="Grigoriev I.V."/>
            <person name="Spatafora J.W."/>
        </authorList>
    </citation>
    <scope>NUCLEOTIDE SEQUENCE [LARGE SCALE GENOMIC DNA]</scope>
    <source>
        <strain evidence="11 12">CBS 120377</strain>
    </source>
</reference>
<dbReference type="GO" id="GO:0005737">
    <property type="term" value="C:cytoplasm"/>
    <property type="evidence" value="ECO:0007669"/>
    <property type="project" value="TreeGrafter"/>
</dbReference>
<keyword evidence="8" id="KW-0505">Motor protein</keyword>
<keyword evidence="6" id="KW-0802">TPR repeat</keyword>
<comment type="subcellular location">
    <subcellularLocation>
        <location evidence="1">Cytoplasm</location>
        <location evidence="1">Cytoskeleton</location>
    </subcellularLocation>
</comment>